<dbReference type="CDD" id="cd05254">
    <property type="entry name" value="dTDP_HR_like_SDR_e"/>
    <property type="match status" value="1"/>
</dbReference>
<dbReference type="Gene3D" id="3.40.50.720">
    <property type="entry name" value="NAD(P)-binding Rossmann-like Domain"/>
    <property type="match status" value="1"/>
</dbReference>
<dbReference type="PANTHER" id="PTHR43242">
    <property type="entry name" value="NAD(P)-BINDING ROSSMANN-FOLD SUPERFAMILY PROTEIN"/>
    <property type="match status" value="1"/>
</dbReference>
<dbReference type="SUPFAM" id="SSF51735">
    <property type="entry name" value="NAD(P)-binding Rossmann-fold domains"/>
    <property type="match status" value="1"/>
</dbReference>
<organism evidence="2 3">
    <name type="scientific">candidate division LCP-89 bacterium B3_LCP</name>
    <dbReference type="NCBI Taxonomy" id="2012998"/>
    <lineage>
        <taxon>Bacteria</taxon>
        <taxon>Pseudomonadati</taxon>
        <taxon>Bacteria division LCP-89</taxon>
    </lineage>
</organism>
<dbReference type="AlphaFoldDB" id="A0A532V3L6"/>
<name>A0A532V3L6_UNCL8</name>
<dbReference type="PANTHER" id="PTHR43242:SF1">
    <property type="entry name" value="NAD(P)-BINDING ROSSMANN-FOLD SUPERFAMILY PROTEIN"/>
    <property type="match status" value="1"/>
</dbReference>
<evidence type="ECO:0000259" key="1">
    <source>
        <dbReference type="Pfam" id="PF04321"/>
    </source>
</evidence>
<accession>A0A532V3L6</accession>
<evidence type="ECO:0000313" key="2">
    <source>
        <dbReference type="EMBL" id="TKJ41810.1"/>
    </source>
</evidence>
<protein>
    <recommendedName>
        <fullName evidence="1">RmlD-like substrate binding domain-containing protein</fullName>
    </recommendedName>
</protein>
<feature type="domain" description="RmlD-like substrate binding" evidence="1">
    <location>
        <begin position="1"/>
        <end position="278"/>
    </location>
</feature>
<proteinExistence type="predicted"/>
<dbReference type="Proteomes" id="UP000319619">
    <property type="component" value="Unassembled WGS sequence"/>
</dbReference>
<dbReference type="InterPro" id="IPR036291">
    <property type="entry name" value="NAD(P)-bd_dom_sf"/>
</dbReference>
<dbReference type="EMBL" id="NJBN01000002">
    <property type="protein sequence ID" value="TKJ41810.1"/>
    <property type="molecule type" value="Genomic_DNA"/>
</dbReference>
<gene>
    <name evidence="2" type="ORF">CEE37_04375</name>
</gene>
<evidence type="ECO:0000313" key="3">
    <source>
        <dbReference type="Proteomes" id="UP000319619"/>
    </source>
</evidence>
<dbReference type="InterPro" id="IPR029903">
    <property type="entry name" value="RmlD-like-bd"/>
</dbReference>
<dbReference type="Pfam" id="PF04321">
    <property type="entry name" value="RmlD_sub_bind"/>
    <property type="match status" value="1"/>
</dbReference>
<comment type="caution">
    <text evidence="2">The sequence shown here is derived from an EMBL/GenBank/DDBJ whole genome shotgun (WGS) entry which is preliminary data.</text>
</comment>
<sequence length="293" mass="32357">MRILITGASGFIGGTLYCSSPDKYDVWGTYHQSPVKTGDSQFIELNLLDYIETTNVLNSVNPDVIIHCAALSKVSFCQNHPSSAWDLNNKATEHLVKLINDDIINTRLIFLSSDMVFNGQKGDYCESDQPDPINLYGQTKLAAEEHVARLGAKGTVLRLNLVYGRPVMGGSSFSEEVIHVVKSGKPYHLFVDQHRSFMSVKNLTRCIWEVVASDFHGVLHLGGNEPADRVIFAYKLARKAGLNTSLLLTSNNQGGGRDVPYPKNNTFDLSLAKSLLKTRLLAIDDGLDLEYPP</sequence>
<reference evidence="2 3" key="1">
    <citation type="submission" date="2017-06" db="EMBL/GenBank/DDBJ databases">
        <title>Novel microbial phyla capable of carbon fixation and sulfur reduction in deep-sea sediments.</title>
        <authorList>
            <person name="Huang J."/>
            <person name="Baker B."/>
            <person name="Wang Y."/>
        </authorList>
    </citation>
    <scope>NUCLEOTIDE SEQUENCE [LARGE SCALE GENOMIC DNA]</scope>
    <source>
        <strain evidence="2">B3_LCP</strain>
    </source>
</reference>